<dbReference type="EMBL" id="DRLD01000213">
    <property type="protein sequence ID" value="HED10553.1"/>
    <property type="molecule type" value="Genomic_DNA"/>
</dbReference>
<sequence>MIVLLIAHKAEAQCFFRRMTFRKETCGYLSGDTCLVITGNKDRLSRHILPGIKKLKQDFKEIHLLNLGFAAVLNRRLPLDTPVQVDLSVNESGETAIPLTSAGLNLPAVRCITVADSRRPLDSAKEELPVVVDMELFQLAGETRRLALPLSSVKIVSDFYEQHVPARVLIEKAAPLSCQLYDIYQSFQEKLNDLV</sequence>
<name>A0A7V1LM61_CALAY</name>
<dbReference type="GO" id="GO:0009116">
    <property type="term" value="P:nucleoside metabolic process"/>
    <property type="evidence" value="ECO:0007669"/>
    <property type="project" value="InterPro"/>
</dbReference>
<dbReference type="AlphaFoldDB" id="A0A7V1LM61"/>
<dbReference type="Gene3D" id="3.40.50.1580">
    <property type="entry name" value="Nucleoside phosphorylase domain"/>
    <property type="match status" value="1"/>
</dbReference>
<proteinExistence type="predicted"/>
<organism evidence="1">
    <name type="scientific">Caldithrix abyssi</name>
    <dbReference type="NCBI Taxonomy" id="187145"/>
    <lineage>
        <taxon>Bacteria</taxon>
        <taxon>Pseudomonadati</taxon>
        <taxon>Calditrichota</taxon>
        <taxon>Calditrichia</taxon>
        <taxon>Calditrichales</taxon>
        <taxon>Calditrichaceae</taxon>
        <taxon>Caldithrix</taxon>
    </lineage>
</organism>
<accession>A0A7V1LM61</accession>
<comment type="caution">
    <text evidence="1">The sequence shown here is derived from an EMBL/GenBank/DDBJ whole genome shotgun (WGS) entry which is preliminary data.</text>
</comment>
<evidence type="ECO:0000313" key="1">
    <source>
        <dbReference type="EMBL" id="HED10553.1"/>
    </source>
</evidence>
<dbReference type="GO" id="GO:0003824">
    <property type="term" value="F:catalytic activity"/>
    <property type="evidence" value="ECO:0007669"/>
    <property type="project" value="InterPro"/>
</dbReference>
<protein>
    <submittedName>
        <fullName evidence="1">Uncharacterized protein</fullName>
    </submittedName>
</protein>
<gene>
    <name evidence="1" type="ORF">ENJ10_07675</name>
</gene>
<dbReference type="Proteomes" id="UP000886005">
    <property type="component" value="Unassembled WGS sequence"/>
</dbReference>
<dbReference type="InterPro" id="IPR035994">
    <property type="entry name" value="Nucleoside_phosphorylase_sf"/>
</dbReference>
<reference evidence="1" key="1">
    <citation type="journal article" date="2020" name="mSystems">
        <title>Genome- and Community-Level Interaction Insights into Carbon Utilization and Element Cycling Functions of Hydrothermarchaeota in Hydrothermal Sediment.</title>
        <authorList>
            <person name="Zhou Z."/>
            <person name="Liu Y."/>
            <person name="Xu W."/>
            <person name="Pan J."/>
            <person name="Luo Z.H."/>
            <person name="Li M."/>
        </authorList>
    </citation>
    <scope>NUCLEOTIDE SEQUENCE [LARGE SCALE GENOMIC DNA]</scope>
    <source>
        <strain evidence="1">HyVt-456</strain>
    </source>
</reference>